<dbReference type="Gene3D" id="1.10.287.1490">
    <property type="match status" value="1"/>
</dbReference>
<proteinExistence type="inferred from homology"/>
<comment type="similarity">
    <text evidence="3">Belongs to the SMC family. SMC6 subfamily.</text>
</comment>
<evidence type="ECO:0000256" key="6">
    <source>
        <dbReference type="ARBA" id="ARBA00022763"/>
    </source>
</evidence>
<feature type="domain" description="RecF/RecN/SMC N-terminal" evidence="14">
    <location>
        <begin position="133"/>
        <end position="1141"/>
    </location>
</feature>
<dbReference type="GO" id="GO:0005634">
    <property type="term" value="C:nucleus"/>
    <property type="evidence" value="ECO:0007669"/>
    <property type="project" value="UniProtKB-SubCell"/>
</dbReference>
<evidence type="ECO:0000256" key="4">
    <source>
        <dbReference type="ARBA" id="ARBA00022454"/>
    </source>
</evidence>
<keyword evidence="10" id="KW-0234">DNA repair</keyword>
<evidence type="ECO:0000256" key="12">
    <source>
        <dbReference type="SAM" id="Coils"/>
    </source>
</evidence>
<evidence type="ECO:0000256" key="2">
    <source>
        <dbReference type="ARBA" id="ARBA00004286"/>
    </source>
</evidence>
<dbReference type="GO" id="GO:0035861">
    <property type="term" value="C:site of double-strand break"/>
    <property type="evidence" value="ECO:0007669"/>
    <property type="project" value="TreeGrafter"/>
</dbReference>
<evidence type="ECO:0000256" key="1">
    <source>
        <dbReference type="ARBA" id="ARBA00004123"/>
    </source>
</evidence>
<dbReference type="HOGENOM" id="CLU_009063_0_0_1"/>
<evidence type="ECO:0000256" key="3">
    <source>
        <dbReference type="ARBA" id="ARBA00006793"/>
    </source>
</evidence>
<dbReference type="GO" id="GO:0003697">
    <property type="term" value="F:single-stranded DNA binding"/>
    <property type="evidence" value="ECO:0007669"/>
    <property type="project" value="TreeGrafter"/>
</dbReference>
<dbReference type="OMA" id="MCHDHFY"/>
<evidence type="ECO:0000256" key="13">
    <source>
        <dbReference type="SAM" id="MobiDB-lite"/>
    </source>
</evidence>
<reference evidence="15 16" key="1">
    <citation type="journal article" date="2014" name="Genome Announc.">
        <title>Draft genome sequence of the pathogenic fungus Scedosporium apiospermum.</title>
        <authorList>
            <person name="Vandeputte P."/>
            <person name="Ghamrawi S."/>
            <person name="Rechenmann M."/>
            <person name="Iltis A."/>
            <person name="Giraud S."/>
            <person name="Fleury M."/>
            <person name="Thornton C."/>
            <person name="Delhaes L."/>
            <person name="Meyer W."/>
            <person name="Papon N."/>
            <person name="Bouchara J.P."/>
        </authorList>
    </citation>
    <scope>NUCLEOTIDE SEQUENCE [LARGE SCALE GENOMIC DNA]</scope>
    <source>
        <strain evidence="15 16">IHEM 14462</strain>
    </source>
</reference>
<evidence type="ECO:0000256" key="11">
    <source>
        <dbReference type="ARBA" id="ARBA00023242"/>
    </source>
</evidence>
<dbReference type="Proteomes" id="UP000028545">
    <property type="component" value="Unassembled WGS sequence"/>
</dbReference>
<keyword evidence="11" id="KW-0539">Nucleus</keyword>
<dbReference type="InterPro" id="IPR003395">
    <property type="entry name" value="RecF/RecN/SMC_N"/>
</dbReference>
<dbReference type="Pfam" id="PF02463">
    <property type="entry name" value="SMC_N"/>
    <property type="match status" value="1"/>
</dbReference>
<dbReference type="GO" id="GO:0003684">
    <property type="term" value="F:damaged DNA binding"/>
    <property type="evidence" value="ECO:0007669"/>
    <property type="project" value="TreeGrafter"/>
</dbReference>
<dbReference type="EMBL" id="JOWA01000092">
    <property type="protein sequence ID" value="KEZ43601.1"/>
    <property type="molecule type" value="Genomic_DNA"/>
</dbReference>
<dbReference type="KEGG" id="sapo:SAPIO_CDS4529"/>
<dbReference type="GO" id="GO:0000724">
    <property type="term" value="P:double-strand break repair via homologous recombination"/>
    <property type="evidence" value="ECO:0007669"/>
    <property type="project" value="TreeGrafter"/>
</dbReference>
<dbReference type="AlphaFoldDB" id="A0A084G8D9"/>
<comment type="caution">
    <text evidence="15">The sequence shown here is derived from an EMBL/GenBank/DDBJ whole genome shotgun (WGS) entry which is preliminary data.</text>
</comment>
<dbReference type="PANTHER" id="PTHR19306">
    <property type="entry name" value="STRUCTURAL MAINTENANCE OF CHROMOSOMES 5,6 SMC5, SMC6"/>
    <property type="match status" value="1"/>
</dbReference>
<feature type="compositionally biased region" description="Basic and acidic residues" evidence="13">
    <location>
        <begin position="39"/>
        <end position="49"/>
    </location>
</feature>
<evidence type="ECO:0000313" key="15">
    <source>
        <dbReference type="EMBL" id="KEZ43601.1"/>
    </source>
</evidence>
<dbReference type="OrthoDB" id="10072614at2759"/>
<dbReference type="SUPFAM" id="SSF52540">
    <property type="entry name" value="P-loop containing nucleoside triphosphate hydrolases"/>
    <property type="match status" value="1"/>
</dbReference>
<comment type="subcellular location">
    <subcellularLocation>
        <location evidence="2">Chromosome</location>
    </subcellularLocation>
    <subcellularLocation>
        <location evidence="1">Nucleus</location>
    </subcellularLocation>
</comment>
<dbReference type="VEuPathDB" id="FungiDB:SAPIO_CDS4529"/>
<keyword evidence="8 12" id="KW-0175">Coiled coil</keyword>
<dbReference type="GeneID" id="27723601"/>
<evidence type="ECO:0000256" key="5">
    <source>
        <dbReference type="ARBA" id="ARBA00022741"/>
    </source>
</evidence>
<dbReference type="GO" id="GO:0030915">
    <property type="term" value="C:Smc5-Smc6 complex"/>
    <property type="evidence" value="ECO:0007669"/>
    <property type="project" value="TreeGrafter"/>
</dbReference>
<feature type="coiled-coil region" evidence="12">
    <location>
        <begin position="760"/>
        <end position="888"/>
    </location>
</feature>
<keyword evidence="16" id="KW-1185">Reference proteome</keyword>
<feature type="region of interest" description="Disordered" evidence="13">
    <location>
        <begin position="23"/>
        <end position="86"/>
    </location>
</feature>
<keyword evidence="4" id="KW-0158">Chromosome</keyword>
<keyword evidence="5" id="KW-0547">Nucleotide-binding</keyword>
<evidence type="ECO:0000256" key="8">
    <source>
        <dbReference type="ARBA" id="ARBA00023054"/>
    </source>
</evidence>
<dbReference type="GO" id="GO:0005524">
    <property type="term" value="F:ATP binding"/>
    <property type="evidence" value="ECO:0007669"/>
    <property type="project" value="UniProtKB-KW"/>
</dbReference>
<gene>
    <name evidence="15" type="ORF">SAPIO_CDS4529</name>
</gene>
<keyword evidence="9" id="KW-0233">DNA recombination</keyword>
<protein>
    <submittedName>
        <fullName evidence="15">DNA repair protein</fullName>
    </submittedName>
</protein>
<dbReference type="PANTHER" id="PTHR19306:SF6">
    <property type="entry name" value="STRUCTURAL MAINTENANCE OF CHROMOSOMES PROTEIN 6"/>
    <property type="match status" value="1"/>
</dbReference>
<evidence type="ECO:0000259" key="14">
    <source>
        <dbReference type="Pfam" id="PF02463"/>
    </source>
</evidence>
<accession>A0A084G8D9</accession>
<evidence type="ECO:0000256" key="7">
    <source>
        <dbReference type="ARBA" id="ARBA00022840"/>
    </source>
</evidence>
<keyword evidence="7" id="KW-0067">ATP-binding</keyword>
<evidence type="ECO:0000313" key="16">
    <source>
        <dbReference type="Proteomes" id="UP000028545"/>
    </source>
</evidence>
<feature type="coiled-coil region" evidence="12">
    <location>
        <begin position="299"/>
        <end position="555"/>
    </location>
</feature>
<feature type="coiled-coil region" evidence="12">
    <location>
        <begin position="917"/>
        <end position="1017"/>
    </location>
</feature>
<name>A0A084G8D9_PSEDA</name>
<evidence type="ECO:0000256" key="10">
    <source>
        <dbReference type="ARBA" id="ARBA00023204"/>
    </source>
</evidence>
<sequence length="1175" mass="133702">MAPEKRSRRVVEEDGDEEVVGVVQASSNFRQGSGRKRVRVSDVVDERRASTSSPNSEDDESNESDHARASARQASPDAPDSPPRTQYEIYRDQDYSHLQHEAEDDMRATQKVLSSARAGARTDNRAAANGIIETVTCINFMCHTRLHVELGPLLNFIVGENGSGKSAVLTAITLCLGAKASSTNRGGSLRTFIKEGQEQSSIQVKLKNQGEGAYQPEQYGESIIVERYFSKNGTSGFKLKSALGRLISTKRRDVDELVEYFCLQMDNPLNVLSQDNARQFLNASSPALKYKFFVQGVQLEALDNDYKLVMQTADNIEAKLESAAEYVKRLEREHRDAKRDLDTLKKNEALREKRRLYRNQLIWAQVVEQERMLKKADDDIANADERMNRAERKIQERTQVLELADESLRQAEENVQAMTGEAEALEAEEKSAKDAFLAAKAELSTLHNEERTARDRLKNAKEDVKSLQRRIEEEERRLTEATGDGRAIKEAELKAANEEVERLSAAISQSERAYPDIQRRLDEAKRATYGLKEEMNEKKADIRGVEKRIHDLQQNRGSDFGGFDPNIQRLLKMIDEDRGFENKPVGPVGRHVRLLKPEWSSIIERLLGATPSAFIVVGQRDAVRLRNLMRRAGVRNTPVLISNGRKLDLAGKEPDPRYDTILRVLQFENDLIRDQLIIHHKIEQALLIGSRTDAEKVIFNDRPRNAAFGLCHHDRKKGEGISLVLNSRGDQSLDPVRPYTGAPRLRSDVEAQIRHQQDILTHLRGQLREIQDRAQDAQTRVNDFQGAIRAESAKRQQLEKDKRIAQANADNLEAELDRFEGGDIELTNLKESLEQAEARAKHEGEQFGDMVVKKPELNQMCERLHRAMKDESARVAQFKKRLDEAVRKAENKADSRRLALSAKNEAFEERDQARLVRERAVADRDRQQATVTALEQQAQETVGERVYIADDATHKSIEAKYKALMAQLEKLERRLGASEQEITERAERAQLAYDKAKREHESQLQLQQELKQALADRLKRWRSFQRFLSARTRVNFNYLLSERGFRGRMFIDHRSRMLALQVEPDETRKVGGGRETKTLSGGEKSFASICMLLAIWEAMGSSIRCLDEFDVFMDNINRAISTNMLITAARRSVSRQYILITPNAIEGRASLSKDVKIIRLSDPRQRTIPDMQRGN</sequence>
<dbReference type="Gene3D" id="3.40.50.300">
    <property type="entry name" value="P-loop containing nucleotide triphosphate hydrolases"/>
    <property type="match status" value="2"/>
</dbReference>
<dbReference type="InterPro" id="IPR027417">
    <property type="entry name" value="P-loop_NTPase"/>
</dbReference>
<dbReference type="RefSeq" id="XP_016643400.1">
    <property type="nucleotide sequence ID" value="XM_016787055.1"/>
</dbReference>
<evidence type="ECO:0000256" key="9">
    <source>
        <dbReference type="ARBA" id="ARBA00023172"/>
    </source>
</evidence>
<organism evidence="15 16">
    <name type="scientific">Pseudallescheria apiosperma</name>
    <name type="common">Scedosporium apiospermum</name>
    <dbReference type="NCBI Taxonomy" id="563466"/>
    <lineage>
        <taxon>Eukaryota</taxon>
        <taxon>Fungi</taxon>
        <taxon>Dikarya</taxon>
        <taxon>Ascomycota</taxon>
        <taxon>Pezizomycotina</taxon>
        <taxon>Sordariomycetes</taxon>
        <taxon>Hypocreomycetidae</taxon>
        <taxon>Microascales</taxon>
        <taxon>Microascaceae</taxon>
        <taxon>Scedosporium</taxon>
    </lineage>
</organism>
<keyword evidence="6" id="KW-0227">DNA damage</keyword>